<protein>
    <submittedName>
        <fullName evidence="2">Glycosyltransferase</fullName>
    </submittedName>
</protein>
<gene>
    <name evidence="2" type="ORF">Cspa_c19840</name>
</gene>
<dbReference type="OrthoDB" id="9787617at2"/>
<dbReference type="HOGENOM" id="CLU_055430_0_0_9"/>
<evidence type="ECO:0000259" key="1">
    <source>
        <dbReference type="Pfam" id="PF00534"/>
    </source>
</evidence>
<reference evidence="2 3" key="1">
    <citation type="submission" date="2013-02" db="EMBL/GenBank/DDBJ databases">
        <title>Genome sequence of Clostridium saccharoperbutylacetonicum N1-4(HMT).</title>
        <authorList>
            <person name="Poehlein A."/>
            <person name="Daniel R."/>
        </authorList>
    </citation>
    <scope>NUCLEOTIDE SEQUENCE [LARGE SCALE GENOMIC DNA]</scope>
    <source>
        <strain evidence="3">N1-4(HMT)</strain>
    </source>
</reference>
<keyword evidence="2" id="KW-0808">Transferase</keyword>
<accession>M1LS49</accession>
<keyword evidence="3" id="KW-1185">Reference proteome</keyword>
<dbReference type="eggNOG" id="COG0438">
    <property type="taxonomic scope" value="Bacteria"/>
</dbReference>
<dbReference type="Gene3D" id="3.40.50.2000">
    <property type="entry name" value="Glycogen Phosphorylase B"/>
    <property type="match status" value="2"/>
</dbReference>
<proteinExistence type="predicted"/>
<dbReference type="Proteomes" id="UP000011728">
    <property type="component" value="Chromosome"/>
</dbReference>
<sequence length="322" mass="37373">MNYEVAILCNKNEEHYDEIMTQNINLNFMENENSVTSLLQKTDILMLIGYYDFNLCMIEKFKSINPKGKIYLKLDLNIHRLGRIGFNQQNINLLNSCTLISVESKNLKKIIDASWPVKVEYIPNGFYDFFNSDIVEYSQKENTILTVGRLGTYEKATEIIMKAFKIAAEKIEGWKLKLVGSIEPAFNQYINDYLSAYPELKSKIIFTGPIYDRKLLMEEYRKSKIFCLTSRWEAFAQVFAEAAFNGNYIISSDVDGSWDIIDDKKYGSIFPINDFEALSKELITACSDEITLEEVFNCIQLNTRNNFDWIKLCEKINSFLNL</sequence>
<name>M1LS49_9CLOT</name>
<dbReference type="AlphaFoldDB" id="M1LS49"/>
<dbReference type="SUPFAM" id="SSF53756">
    <property type="entry name" value="UDP-Glycosyltransferase/glycogen phosphorylase"/>
    <property type="match status" value="1"/>
</dbReference>
<dbReference type="RefSeq" id="WP_015392071.1">
    <property type="nucleotide sequence ID" value="NC_020291.1"/>
</dbReference>
<evidence type="ECO:0000313" key="3">
    <source>
        <dbReference type="Proteomes" id="UP000011728"/>
    </source>
</evidence>
<dbReference type="GO" id="GO:0016757">
    <property type="term" value="F:glycosyltransferase activity"/>
    <property type="evidence" value="ECO:0007669"/>
    <property type="project" value="InterPro"/>
</dbReference>
<dbReference type="EMBL" id="CP004121">
    <property type="protein sequence ID" value="AGF55750.1"/>
    <property type="molecule type" value="Genomic_DNA"/>
</dbReference>
<dbReference type="KEGG" id="csr:Cspa_c19840"/>
<evidence type="ECO:0000313" key="2">
    <source>
        <dbReference type="EMBL" id="AGF55750.1"/>
    </source>
</evidence>
<dbReference type="PANTHER" id="PTHR12526">
    <property type="entry name" value="GLYCOSYLTRANSFERASE"/>
    <property type="match status" value="1"/>
</dbReference>
<dbReference type="InterPro" id="IPR001296">
    <property type="entry name" value="Glyco_trans_1"/>
</dbReference>
<organism evidence="2 3">
    <name type="scientific">Clostridium saccharoperbutylacetonicum N1-4(HMT)</name>
    <dbReference type="NCBI Taxonomy" id="931276"/>
    <lineage>
        <taxon>Bacteria</taxon>
        <taxon>Bacillati</taxon>
        <taxon>Bacillota</taxon>
        <taxon>Clostridia</taxon>
        <taxon>Eubacteriales</taxon>
        <taxon>Clostridiaceae</taxon>
        <taxon>Clostridium</taxon>
    </lineage>
</organism>
<dbReference type="Pfam" id="PF00534">
    <property type="entry name" value="Glycos_transf_1"/>
    <property type="match status" value="1"/>
</dbReference>
<dbReference type="PATRIC" id="fig|931276.5.peg.1976"/>
<feature type="domain" description="Glycosyl transferase family 1" evidence="1">
    <location>
        <begin position="138"/>
        <end position="292"/>
    </location>
</feature>